<evidence type="ECO:0008006" key="4">
    <source>
        <dbReference type="Google" id="ProtNLM"/>
    </source>
</evidence>
<feature type="compositionally biased region" description="Low complexity" evidence="1">
    <location>
        <begin position="35"/>
        <end position="45"/>
    </location>
</feature>
<proteinExistence type="predicted"/>
<dbReference type="Proteomes" id="UP001378960">
    <property type="component" value="Unassembled WGS sequence"/>
</dbReference>
<sequence length="163" mass="18393">MTTNTPSDTPINPLAAVKAQREALKNFYKLKQTEDTSNNTPNPTNDDTKSITSSHKNSIDDLIDSFKIEDIEEFINTESYINILKTEDKVLDKLNSAKSDIKSIIYNNYYELIKINSVLEGLILPNDNSVHLDNISNNLTTIRSNIKNIASINTDIFNDLNNK</sequence>
<accession>A0AAV5R2P3</accession>
<name>A0AAV5R2P3_PICKL</name>
<dbReference type="EMBL" id="BTGB01000003">
    <property type="protein sequence ID" value="GMM45719.1"/>
    <property type="molecule type" value="Genomic_DNA"/>
</dbReference>
<feature type="region of interest" description="Disordered" evidence="1">
    <location>
        <begin position="30"/>
        <end position="55"/>
    </location>
</feature>
<comment type="caution">
    <text evidence="2">The sequence shown here is derived from an EMBL/GenBank/DDBJ whole genome shotgun (WGS) entry which is preliminary data.</text>
</comment>
<evidence type="ECO:0000313" key="3">
    <source>
        <dbReference type="Proteomes" id="UP001378960"/>
    </source>
</evidence>
<reference evidence="2 3" key="1">
    <citation type="journal article" date="2023" name="Elife">
        <title>Identification of key yeast species and microbe-microbe interactions impacting larval growth of Drosophila in the wild.</title>
        <authorList>
            <person name="Mure A."/>
            <person name="Sugiura Y."/>
            <person name="Maeda R."/>
            <person name="Honda K."/>
            <person name="Sakurai N."/>
            <person name="Takahashi Y."/>
            <person name="Watada M."/>
            <person name="Katoh T."/>
            <person name="Gotoh A."/>
            <person name="Gotoh Y."/>
            <person name="Taniguchi I."/>
            <person name="Nakamura K."/>
            <person name="Hayashi T."/>
            <person name="Katayama T."/>
            <person name="Uemura T."/>
            <person name="Hattori Y."/>
        </authorList>
    </citation>
    <scope>NUCLEOTIDE SEQUENCE [LARGE SCALE GENOMIC DNA]</scope>
    <source>
        <strain evidence="2 3">PK-24</strain>
    </source>
</reference>
<keyword evidence="3" id="KW-1185">Reference proteome</keyword>
<evidence type="ECO:0000256" key="1">
    <source>
        <dbReference type="SAM" id="MobiDB-lite"/>
    </source>
</evidence>
<dbReference type="AlphaFoldDB" id="A0AAV5R2P3"/>
<protein>
    <recommendedName>
        <fullName evidence="4">Vacuolar protein sorting-associated protein 51 homolog</fullName>
    </recommendedName>
</protein>
<evidence type="ECO:0000313" key="2">
    <source>
        <dbReference type="EMBL" id="GMM45719.1"/>
    </source>
</evidence>
<organism evidence="2 3">
    <name type="scientific">Pichia kluyveri</name>
    <name type="common">Yeast</name>
    <dbReference type="NCBI Taxonomy" id="36015"/>
    <lineage>
        <taxon>Eukaryota</taxon>
        <taxon>Fungi</taxon>
        <taxon>Dikarya</taxon>
        <taxon>Ascomycota</taxon>
        <taxon>Saccharomycotina</taxon>
        <taxon>Pichiomycetes</taxon>
        <taxon>Pichiales</taxon>
        <taxon>Pichiaceae</taxon>
        <taxon>Pichia</taxon>
    </lineage>
</organism>
<dbReference type="Pfam" id="PF08700">
    <property type="entry name" value="VPS51_Exo84_N"/>
    <property type="match status" value="1"/>
</dbReference>
<gene>
    <name evidence="2" type="ORF">DAPK24_022940</name>
</gene>